<dbReference type="PANTHER" id="PTHR28285">
    <property type="entry name" value="PROTEIN BIG1"/>
    <property type="match status" value="1"/>
</dbReference>
<evidence type="ECO:0000256" key="8">
    <source>
        <dbReference type="ARBA" id="ARBA00023136"/>
    </source>
</evidence>
<gene>
    <name evidence="12" type="ORF">SAMEA4029010_CIC11G00000004845</name>
</gene>
<protein>
    <recommendedName>
        <fullName evidence="3">Protein BIG1</fullName>
    </recommendedName>
</protein>
<evidence type="ECO:0000256" key="1">
    <source>
        <dbReference type="ARBA" id="ARBA00004115"/>
    </source>
</evidence>
<comment type="subcellular location">
    <subcellularLocation>
        <location evidence="1">Endoplasmic reticulum membrane</location>
        <topology evidence="1">Single-pass type I membrane protein</topology>
    </subcellularLocation>
</comment>
<dbReference type="PANTHER" id="PTHR28285:SF1">
    <property type="entry name" value="PROTEIN BIG1"/>
    <property type="match status" value="1"/>
</dbReference>
<dbReference type="GO" id="GO:0005789">
    <property type="term" value="C:endoplasmic reticulum membrane"/>
    <property type="evidence" value="ECO:0007669"/>
    <property type="project" value="UniProtKB-SubCell"/>
</dbReference>
<evidence type="ECO:0000256" key="7">
    <source>
        <dbReference type="ARBA" id="ARBA00022989"/>
    </source>
</evidence>
<keyword evidence="9" id="KW-0961">Cell wall biogenesis/degradation</keyword>
<evidence type="ECO:0000256" key="9">
    <source>
        <dbReference type="ARBA" id="ARBA00023316"/>
    </source>
</evidence>
<feature type="transmembrane region" description="Helical" evidence="10">
    <location>
        <begin position="277"/>
        <end position="299"/>
    </location>
</feature>
<reference evidence="12 13" key="1">
    <citation type="submission" date="2016-10" db="EMBL/GenBank/DDBJ databases">
        <authorList>
            <person name="de Groot N.N."/>
        </authorList>
    </citation>
    <scope>NUCLEOTIDE SEQUENCE [LARGE SCALE GENOMIC DNA]</scope>
    <source>
        <strain evidence="12 13">CBS 141442</strain>
    </source>
</reference>
<evidence type="ECO:0000313" key="13">
    <source>
        <dbReference type="Proteomes" id="UP000182334"/>
    </source>
</evidence>
<dbReference type="GO" id="GO:0006078">
    <property type="term" value="P:(1-&gt;6)-beta-D-glucan biosynthetic process"/>
    <property type="evidence" value="ECO:0007669"/>
    <property type="project" value="TreeGrafter"/>
</dbReference>
<evidence type="ECO:0000313" key="12">
    <source>
        <dbReference type="EMBL" id="SGZ50123.1"/>
    </source>
</evidence>
<keyword evidence="5 11" id="KW-0732">Signal</keyword>
<keyword evidence="8 10" id="KW-0472">Membrane</keyword>
<dbReference type="Proteomes" id="UP000182334">
    <property type="component" value="Chromosome II"/>
</dbReference>
<proteinExistence type="inferred from homology"/>
<dbReference type="EMBL" id="LT635757">
    <property type="protein sequence ID" value="SGZ50123.1"/>
    <property type="molecule type" value="Genomic_DNA"/>
</dbReference>
<keyword evidence="13" id="KW-1185">Reference proteome</keyword>
<evidence type="ECO:0000256" key="4">
    <source>
        <dbReference type="ARBA" id="ARBA00022692"/>
    </source>
</evidence>
<feature type="chain" id="PRO_5012769451" description="Protein BIG1" evidence="11">
    <location>
        <begin position="19"/>
        <end position="309"/>
    </location>
</feature>
<evidence type="ECO:0000256" key="5">
    <source>
        <dbReference type="ARBA" id="ARBA00022729"/>
    </source>
</evidence>
<name>A0A1L0BG94_9ASCO</name>
<keyword evidence="7 10" id="KW-1133">Transmembrane helix</keyword>
<evidence type="ECO:0000256" key="11">
    <source>
        <dbReference type="SAM" id="SignalP"/>
    </source>
</evidence>
<keyword evidence="4 10" id="KW-0812">Transmembrane</keyword>
<comment type="similarity">
    <text evidence="2">Belongs to the BIG1 family.</text>
</comment>
<dbReference type="STRING" id="45354.A0A1L0BG94"/>
<dbReference type="GO" id="GO:0009272">
    <property type="term" value="P:fungal-type cell wall biogenesis"/>
    <property type="evidence" value="ECO:0007669"/>
    <property type="project" value="TreeGrafter"/>
</dbReference>
<sequence>MHYKVFIATLLLVTTANALMAAPVLLGSHKLVKGLHLEILKPNTKTQSPENVTNMLKKLVTECSSDVYVIVDVPGLESPDLTVSKEANWPNLVKYLHMSSSVVGLPWMEGTLDLSFLEKYIVRTCKAETVVVHEKEEEVEQYRDIRKRVIKMDLKEIPENQPDRDVAIRAVDDLIRKILRKLPSPHYTILLTLSKTSTVHPVPDFAMTEMPDHFEIFNDIVNDPRREHEVERNNYMYKEAEPYWNDNRDPSVIHAEKMRAQEIHLFDYELWEQNERLVMAVMLMAVSLFVVKVLGRPLVRIMSMLRLRR</sequence>
<dbReference type="InterPro" id="IPR037654">
    <property type="entry name" value="Big1"/>
</dbReference>
<accession>A0A1L0BG94</accession>
<dbReference type="AlphaFoldDB" id="A0A1L0BG94"/>
<evidence type="ECO:0000256" key="10">
    <source>
        <dbReference type="SAM" id="Phobius"/>
    </source>
</evidence>
<dbReference type="GO" id="GO:0071555">
    <property type="term" value="P:cell wall organization"/>
    <property type="evidence" value="ECO:0007669"/>
    <property type="project" value="UniProtKB-KW"/>
</dbReference>
<dbReference type="OrthoDB" id="9985059at2759"/>
<feature type="signal peptide" evidence="11">
    <location>
        <begin position="1"/>
        <end position="18"/>
    </location>
</feature>
<organism evidence="12 13">
    <name type="scientific">Sungouiella intermedia</name>
    <dbReference type="NCBI Taxonomy" id="45354"/>
    <lineage>
        <taxon>Eukaryota</taxon>
        <taxon>Fungi</taxon>
        <taxon>Dikarya</taxon>
        <taxon>Ascomycota</taxon>
        <taxon>Saccharomycotina</taxon>
        <taxon>Pichiomycetes</taxon>
        <taxon>Metschnikowiaceae</taxon>
        <taxon>Sungouiella</taxon>
    </lineage>
</organism>
<evidence type="ECO:0000256" key="2">
    <source>
        <dbReference type="ARBA" id="ARBA00008203"/>
    </source>
</evidence>
<keyword evidence="6" id="KW-0256">Endoplasmic reticulum</keyword>
<evidence type="ECO:0000256" key="3">
    <source>
        <dbReference type="ARBA" id="ARBA00022089"/>
    </source>
</evidence>
<evidence type="ECO:0000256" key="6">
    <source>
        <dbReference type="ARBA" id="ARBA00022824"/>
    </source>
</evidence>